<comment type="caution">
    <text evidence="1">The sequence shown here is derived from an EMBL/GenBank/DDBJ whole genome shotgun (WGS) entry which is preliminary data.</text>
</comment>
<dbReference type="EMBL" id="JAHKPD010000018">
    <property type="protein sequence ID" value="MBU2951513.1"/>
    <property type="molecule type" value="Genomic_DNA"/>
</dbReference>
<name>A0ACC5UB06_9FLAO</name>
<accession>A0ACC5UB06</accession>
<sequence length="65" mass="7924">MSNRKPYKIALITIWIIYILYEVYLNFIWAANEIGAIIRVDLFILWPFLLIITIFLLYKIFKKKK</sequence>
<organism evidence="1 2">
    <name type="scientific">Pseudotamlana agarivorans</name>
    <dbReference type="NCBI Taxonomy" id="481183"/>
    <lineage>
        <taxon>Bacteria</taxon>
        <taxon>Pseudomonadati</taxon>
        <taxon>Bacteroidota</taxon>
        <taxon>Flavobacteriia</taxon>
        <taxon>Flavobacteriales</taxon>
        <taxon>Flavobacteriaceae</taxon>
        <taxon>Pseudotamlana</taxon>
    </lineage>
</organism>
<protein>
    <submittedName>
        <fullName evidence="1">Uncharacterized protein</fullName>
    </submittedName>
</protein>
<evidence type="ECO:0000313" key="2">
    <source>
        <dbReference type="Proteomes" id="UP001647509"/>
    </source>
</evidence>
<gene>
    <name evidence="1" type="ORF">KO493_12475</name>
</gene>
<evidence type="ECO:0000313" key="1">
    <source>
        <dbReference type="EMBL" id="MBU2951513.1"/>
    </source>
</evidence>
<dbReference type="Proteomes" id="UP001647509">
    <property type="component" value="Unassembled WGS sequence"/>
</dbReference>
<reference evidence="1" key="1">
    <citation type="submission" date="2021-05" db="EMBL/GenBank/DDBJ databases">
        <title>Draft genomes of bacteria isolated from model marine particles.</title>
        <authorList>
            <person name="Datta M.S."/>
            <person name="Schwartzman J.A."/>
            <person name="Enke T.N."/>
            <person name="Saavedra J."/>
            <person name="Cermak N."/>
            <person name="Cordero O.X."/>
        </authorList>
    </citation>
    <scope>NUCLEOTIDE SEQUENCE</scope>
    <source>
        <strain evidence="1">I2M19</strain>
    </source>
</reference>
<keyword evidence="2" id="KW-1185">Reference proteome</keyword>
<proteinExistence type="predicted"/>